<evidence type="ECO:0000313" key="2">
    <source>
        <dbReference type="EMBL" id="ORY09725.1"/>
    </source>
</evidence>
<proteinExistence type="predicted"/>
<reference evidence="2 3" key="1">
    <citation type="submission" date="2016-07" db="EMBL/GenBank/DDBJ databases">
        <title>Pervasive Adenine N6-methylation of Active Genes in Fungi.</title>
        <authorList>
            <consortium name="DOE Joint Genome Institute"/>
            <person name="Mondo S.J."/>
            <person name="Dannebaum R.O."/>
            <person name="Kuo R.C."/>
            <person name="Labutti K."/>
            <person name="Haridas S."/>
            <person name="Kuo A."/>
            <person name="Salamov A."/>
            <person name="Ahrendt S.R."/>
            <person name="Lipzen A."/>
            <person name="Sullivan W."/>
            <person name="Andreopoulos W.B."/>
            <person name="Clum A."/>
            <person name="Lindquist E."/>
            <person name="Daum C."/>
            <person name="Ramamoorthy G.K."/>
            <person name="Gryganskyi A."/>
            <person name="Culley D."/>
            <person name="Magnuson J.K."/>
            <person name="James T.Y."/>
            <person name="O'Malley M.A."/>
            <person name="Stajich J.E."/>
            <person name="Spatafora J.W."/>
            <person name="Visel A."/>
            <person name="Grigoriev I.V."/>
        </authorList>
    </citation>
    <scope>NUCLEOTIDE SEQUENCE [LARGE SCALE GENOMIC DNA]</scope>
    <source>
        <strain evidence="2 3">CBS 115471</strain>
    </source>
</reference>
<gene>
    <name evidence="2" type="ORF">BCR34DRAFT_602589</name>
</gene>
<accession>A0A1Y1ZIR7</accession>
<protein>
    <submittedName>
        <fullName evidence="2">Uncharacterized protein</fullName>
    </submittedName>
</protein>
<organism evidence="2 3">
    <name type="scientific">Clohesyomyces aquaticus</name>
    <dbReference type="NCBI Taxonomy" id="1231657"/>
    <lineage>
        <taxon>Eukaryota</taxon>
        <taxon>Fungi</taxon>
        <taxon>Dikarya</taxon>
        <taxon>Ascomycota</taxon>
        <taxon>Pezizomycotina</taxon>
        <taxon>Dothideomycetes</taxon>
        <taxon>Pleosporomycetidae</taxon>
        <taxon>Pleosporales</taxon>
        <taxon>Lindgomycetaceae</taxon>
        <taxon>Clohesyomyces</taxon>
    </lineage>
</organism>
<name>A0A1Y1ZIR7_9PLEO</name>
<keyword evidence="3" id="KW-1185">Reference proteome</keyword>
<feature type="region of interest" description="Disordered" evidence="1">
    <location>
        <begin position="165"/>
        <end position="193"/>
    </location>
</feature>
<comment type="caution">
    <text evidence="2">The sequence shown here is derived from an EMBL/GenBank/DDBJ whole genome shotgun (WGS) entry which is preliminary data.</text>
</comment>
<sequence length="193" mass="22272">MLVDGGDFTGLQSIRVRLRHDFDHDDHHGDKFRINYVKRYGEIHTWHIRTERLERVDLYTWCAVCGGFCRPKPFGYCEYPCSSWRSGNESEIIRIKDKEDYGGKLYLHSDSGNQADTVKSGGTQARSEVGTGEGVIVGEFLEAKSLKDAEFHLSSRWSYADMELSSDYGDTDSRRSVHGWTNDEDEYQFQKEH</sequence>
<dbReference type="AlphaFoldDB" id="A0A1Y1ZIR7"/>
<dbReference type="EMBL" id="MCFA01000082">
    <property type="protein sequence ID" value="ORY09725.1"/>
    <property type="molecule type" value="Genomic_DNA"/>
</dbReference>
<evidence type="ECO:0000313" key="3">
    <source>
        <dbReference type="Proteomes" id="UP000193144"/>
    </source>
</evidence>
<dbReference type="Proteomes" id="UP000193144">
    <property type="component" value="Unassembled WGS sequence"/>
</dbReference>
<evidence type="ECO:0000256" key="1">
    <source>
        <dbReference type="SAM" id="MobiDB-lite"/>
    </source>
</evidence>